<dbReference type="AlphaFoldDB" id="A0A016TQW9"/>
<proteinExistence type="predicted"/>
<name>A0A016TQW9_9BILA</name>
<organism evidence="1 2">
    <name type="scientific">Ancylostoma ceylanicum</name>
    <dbReference type="NCBI Taxonomy" id="53326"/>
    <lineage>
        <taxon>Eukaryota</taxon>
        <taxon>Metazoa</taxon>
        <taxon>Ecdysozoa</taxon>
        <taxon>Nematoda</taxon>
        <taxon>Chromadorea</taxon>
        <taxon>Rhabditida</taxon>
        <taxon>Rhabditina</taxon>
        <taxon>Rhabditomorpha</taxon>
        <taxon>Strongyloidea</taxon>
        <taxon>Ancylostomatidae</taxon>
        <taxon>Ancylostomatinae</taxon>
        <taxon>Ancylostoma</taxon>
    </lineage>
</organism>
<keyword evidence="2" id="KW-1185">Reference proteome</keyword>
<comment type="caution">
    <text evidence="1">The sequence shown here is derived from an EMBL/GenBank/DDBJ whole genome shotgun (WGS) entry which is preliminary data.</text>
</comment>
<protein>
    <submittedName>
        <fullName evidence="1">Uncharacterized protein</fullName>
    </submittedName>
</protein>
<gene>
    <name evidence="1" type="primary">Acey_s0084.g1787</name>
    <name evidence="1" type="ORF">Y032_0084g1787</name>
</gene>
<dbReference type="Proteomes" id="UP000024635">
    <property type="component" value="Unassembled WGS sequence"/>
</dbReference>
<evidence type="ECO:0000313" key="1">
    <source>
        <dbReference type="EMBL" id="EYC05121.1"/>
    </source>
</evidence>
<reference evidence="2" key="1">
    <citation type="journal article" date="2015" name="Nat. Genet.">
        <title>The genome and transcriptome of the zoonotic hookworm Ancylostoma ceylanicum identify infection-specific gene families.</title>
        <authorList>
            <person name="Schwarz E.M."/>
            <person name="Hu Y."/>
            <person name="Antoshechkin I."/>
            <person name="Miller M.M."/>
            <person name="Sternberg P.W."/>
            <person name="Aroian R.V."/>
        </authorList>
    </citation>
    <scope>NUCLEOTIDE SEQUENCE</scope>
    <source>
        <strain evidence="2">HY135</strain>
    </source>
</reference>
<accession>A0A016TQW9</accession>
<evidence type="ECO:0000313" key="2">
    <source>
        <dbReference type="Proteomes" id="UP000024635"/>
    </source>
</evidence>
<sequence>MHASVKHLVDSHEILSCRPAILRLHFPRRKSVSIINSYSTTLAADESELDAIYYTLKQVLLQFRGWEHRNAKLGKAKGDERRLGKFGLGEWNEIVLLGFCSLYSSSMGIL</sequence>
<dbReference type="EMBL" id="JARK01001420">
    <property type="protein sequence ID" value="EYC05121.1"/>
    <property type="molecule type" value="Genomic_DNA"/>
</dbReference>